<evidence type="ECO:0000256" key="1">
    <source>
        <dbReference type="SAM" id="Phobius"/>
    </source>
</evidence>
<dbReference type="PANTHER" id="PTHR37314:SF4">
    <property type="entry name" value="UPF0700 TRANSMEMBRANE PROTEIN YOAK"/>
    <property type="match status" value="1"/>
</dbReference>
<dbReference type="AlphaFoldDB" id="A0A173U010"/>
<feature type="transmembrane region" description="Helical" evidence="1">
    <location>
        <begin position="12"/>
        <end position="38"/>
    </location>
</feature>
<dbReference type="Proteomes" id="UP000095597">
    <property type="component" value="Unassembled WGS sequence"/>
</dbReference>
<feature type="transmembrane region" description="Helical" evidence="1">
    <location>
        <begin position="194"/>
        <end position="213"/>
    </location>
</feature>
<reference evidence="2 3" key="1">
    <citation type="submission" date="2015-09" db="EMBL/GenBank/DDBJ databases">
        <authorList>
            <consortium name="Pathogen Informatics"/>
        </authorList>
    </citation>
    <scope>NUCLEOTIDE SEQUENCE [LARGE SCALE GENOMIC DNA]</scope>
    <source>
        <strain evidence="2 3">2789STDY5834961</strain>
    </source>
</reference>
<dbReference type="Pfam" id="PF06912">
    <property type="entry name" value="DUF1275"/>
    <property type="match status" value="1"/>
</dbReference>
<gene>
    <name evidence="2" type="ORF">ERS852573_01844</name>
</gene>
<keyword evidence="1" id="KW-0472">Membrane</keyword>
<protein>
    <submittedName>
        <fullName evidence="2">Predicted membrane protein</fullName>
    </submittedName>
</protein>
<feature type="transmembrane region" description="Helical" evidence="1">
    <location>
        <begin position="58"/>
        <end position="78"/>
    </location>
</feature>
<accession>A0A173U010</accession>
<sequence length="241" mass="26819">MNWIYNHKRALLHVNLAFIGGLTGAYAILVRGGNFGAAQTMNLIEMVLNFTEMNLTDAFLRLAIFILYGLAIIAAFLIGEHFASVKSYIALAVEAVCIWIAGIIPTSVNPLIALFPVFILNAYQWQAFTTPECYNSSTIFSTNNYKQTLLAWTRYHMTHDLAQKKRALLFTNTLILFHLGVLVGYFAVEYLGAHGIWVAFVPLVTAVGLVIPVGEEQVVKDVEATLKEGIHRTEKVVVRKV</sequence>
<dbReference type="EMBL" id="CYXO01000010">
    <property type="protein sequence ID" value="CUN08251.1"/>
    <property type="molecule type" value="Genomic_DNA"/>
</dbReference>
<keyword evidence="1" id="KW-1133">Transmembrane helix</keyword>
<organism evidence="2 3">
    <name type="scientific">Dorea longicatena</name>
    <dbReference type="NCBI Taxonomy" id="88431"/>
    <lineage>
        <taxon>Bacteria</taxon>
        <taxon>Bacillati</taxon>
        <taxon>Bacillota</taxon>
        <taxon>Clostridia</taxon>
        <taxon>Lachnospirales</taxon>
        <taxon>Lachnospiraceae</taxon>
        <taxon>Dorea</taxon>
    </lineage>
</organism>
<keyword evidence="1" id="KW-0812">Transmembrane</keyword>
<name>A0A173U010_9FIRM</name>
<feature type="transmembrane region" description="Helical" evidence="1">
    <location>
        <begin position="167"/>
        <end position="188"/>
    </location>
</feature>
<evidence type="ECO:0000313" key="2">
    <source>
        <dbReference type="EMBL" id="CUN08251.1"/>
    </source>
</evidence>
<dbReference type="RefSeq" id="WP_055214476.1">
    <property type="nucleotide sequence ID" value="NZ_CYXO01000010.1"/>
</dbReference>
<dbReference type="PANTHER" id="PTHR37314">
    <property type="entry name" value="SLR0142 PROTEIN"/>
    <property type="match status" value="1"/>
</dbReference>
<dbReference type="InterPro" id="IPR010699">
    <property type="entry name" value="DUF1275"/>
</dbReference>
<dbReference type="OrthoDB" id="7057004at2"/>
<proteinExistence type="predicted"/>
<evidence type="ECO:0000313" key="3">
    <source>
        <dbReference type="Proteomes" id="UP000095597"/>
    </source>
</evidence>